<evidence type="ECO:0000259" key="2">
    <source>
        <dbReference type="SMART" id="SM00849"/>
    </source>
</evidence>
<evidence type="ECO:0000313" key="5">
    <source>
        <dbReference type="Proteomes" id="UP000366065"/>
    </source>
</evidence>
<gene>
    <name evidence="4" type="ORF">PCA20602_04932</name>
</gene>
<evidence type="ECO:0000259" key="3">
    <source>
        <dbReference type="SMART" id="SM01027"/>
    </source>
</evidence>
<proteinExistence type="predicted"/>
<dbReference type="Pfam" id="PF10996">
    <property type="entry name" value="Beta-Casp"/>
    <property type="match status" value="1"/>
</dbReference>
<name>A0ABY6WBZ8_9BURK</name>
<dbReference type="InterPro" id="IPR036866">
    <property type="entry name" value="RibonucZ/Hydroxyglut_hydro"/>
</dbReference>
<dbReference type="RefSeq" id="WP_150723414.1">
    <property type="nucleotide sequence ID" value="NZ_CABPRV010000016.1"/>
</dbReference>
<dbReference type="InterPro" id="IPR050698">
    <property type="entry name" value="MBL"/>
</dbReference>
<dbReference type="InterPro" id="IPR022712">
    <property type="entry name" value="Beta_Casp"/>
</dbReference>
<dbReference type="PANTHER" id="PTHR11203:SF37">
    <property type="entry name" value="INTEGRATOR COMPLEX SUBUNIT 11"/>
    <property type="match status" value="1"/>
</dbReference>
<dbReference type="Pfam" id="PF07521">
    <property type="entry name" value="RMMBL"/>
    <property type="match status" value="1"/>
</dbReference>
<dbReference type="CDD" id="cd16295">
    <property type="entry name" value="TTHA0252-CPSF-like_MBL-fold"/>
    <property type="match status" value="1"/>
</dbReference>
<dbReference type="Pfam" id="PF00753">
    <property type="entry name" value="Lactamase_B"/>
    <property type="match status" value="1"/>
</dbReference>
<organism evidence="4 5">
    <name type="scientific">Pandoraea capi</name>
    <dbReference type="NCBI Taxonomy" id="2508286"/>
    <lineage>
        <taxon>Bacteria</taxon>
        <taxon>Pseudomonadati</taxon>
        <taxon>Pseudomonadota</taxon>
        <taxon>Betaproteobacteria</taxon>
        <taxon>Burkholderiales</taxon>
        <taxon>Burkholderiaceae</taxon>
        <taxon>Pandoraea</taxon>
    </lineage>
</organism>
<dbReference type="Gene3D" id="3.40.50.10890">
    <property type="match status" value="1"/>
</dbReference>
<feature type="domain" description="Metallo-beta-lactamase" evidence="2">
    <location>
        <begin position="13"/>
        <end position="242"/>
    </location>
</feature>
<dbReference type="Gene3D" id="3.60.15.10">
    <property type="entry name" value="Ribonuclease Z/Hydroxyacylglutathione hydrolase-like"/>
    <property type="match status" value="1"/>
</dbReference>
<sequence length="472" mass="51895">MELSFLGAAGTVTGSKTLLRVADRNVLVDCGLFQGVKNLRNRNWAPPPFNVRSLDAVVLTHAHIDHSGYLPVLVRQGYAGPVYCTSATRDLCEILLLDSAHLEEEEADFLNRHGKSKHHPALPLFTTDDARRAIERLTPRAFDTPFDVCPEVRVTFLHAGHILGAAMAQVDADGRRILFSGDLGRTDDPIMPAPANPETPDFLVLESTYGDRLHDRTDPGAQLAEILHRTFARGGSVIVPAFAVGRVQSLLYWIARLKAAREISDVPVYLDSPMAINVTKTYSSHLADQRLSASECAQMCSAARFVTSVDQSKWLDTRAMPAIIIAGSGMATGGRVLHHLKAMSGNWRNTVLFTGFQAPGTRGSTMVTGGSEIKIFGDYVSVNAEVVQLDTLSAHADYGETLSWLAKFGKPVRRIFLNHGEPAAADSLRRRITERFGWPCQVVDAMESVRLDWRSEDITDCGFRCEDNHCED</sequence>
<dbReference type="SUPFAM" id="SSF56281">
    <property type="entry name" value="Metallo-hydrolase/oxidoreductase"/>
    <property type="match status" value="1"/>
</dbReference>
<dbReference type="Proteomes" id="UP000366065">
    <property type="component" value="Unassembled WGS sequence"/>
</dbReference>
<dbReference type="EMBL" id="CABPRV010000016">
    <property type="protein sequence ID" value="VVE54294.1"/>
    <property type="molecule type" value="Genomic_DNA"/>
</dbReference>
<dbReference type="SMART" id="SM01027">
    <property type="entry name" value="Beta-Casp"/>
    <property type="match status" value="1"/>
</dbReference>
<evidence type="ECO:0000256" key="1">
    <source>
        <dbReference type="ARBA" id="ARBA00022801"/>
    </source>
</evidence>
<keyword evidence="1" id="KW-0378">Hydrolase</keyword>
<evidence type="ECO:0000313" key="4">
    <source>
        <dbReference type="EMBL" id="VVE54294.1"/>
    </source>
</evidence>
<keyword evidence="5" id="KW-1185">Reference proteome</keyword>
<dbReference type="PANTHER" id="PTHR11203">
    <property type="entry name" value="CLEAVAGE AND POLYADENYLATION SPECIFICITY FACTOR FAMILY MEMBER"/>
    <property type="match status" value="1"/>
</dbReference>
<dbReference type="InterPro" id="IPR001279">
    <property type="entry name" value="Metallo-B-lactamas"/>
</dbReference>
<dbReference type="InterPro" id="IPR011108">
    <property type="entry name" value="RMMBL"/>
</dbReference>
<comment type="caution">
    <text evidence="4">The sequence shown here is derived from an EMBL/GenBank/DDBJ whole genome shotgun (WGS) entry which is preliminary data.</text>
</comment>
<protein>
    <submittedName>
        <fullName evidence="4">mRNA 3'-end processing factor</fullName>
    </submittedName>
</protein>
<reference evidence="4 5" key="1">
    <citation type="submission" date="2019-08" db="EMBL/GenBank/DDBJ databases">
        <authorList>
            <person name="Peeters C."/>
        </authorList>
    </citation>
    <scope>NUCLEOTIDE SEQUENCE [LARGE SCALE GENOMIC DNA]</scope>
    <source>
        <strain evidence="4 5">LMG 20602</strain>
    </source>
</reference>
<accession>A0ABY6WBZ8</accession>
<dbReference type="SMART" id="SM00849">
    <property type="entry name" value="Lactamase_B"/>
    <property type="match status" value="1"/>
</dbReference>
<feature type="domain" description="Beta-Casp" evidence="3">
    <location>
        <begin position="247"/>
        <end position="366"/>
    </location>
</feature>